<comment type="similarity">
    <text evidence="1 2">Belongs to the RNase T2 family.</text>
</comment>
<dbReference type="SUPFAM" id="SSF55895">
    <property type="entry name" value="Ribonuclease Rh-like"/>
    <property type="match status" value="1"/>
</dbReference>
<dbReference type="InterPro" id="IPR001568">
    <property type="entry name" value="RNase_T2-like"/>
</dbReference>
<organism evidence="3 4">
    <name type="scientific">Parathielavia hyrcaniae</name>
    <dbReference type="NCBI Taxonomy" id="113614"/>
    <lineage>
        <taxon>Eukaryota</taxon>
        <taxon>Fungi</taxon>
        <taxon>Dikarya</taxon>
        <taxon>Ascomycota</taxon>
        <taxon>Pezizomycotina</taxon>
        <taxon>Sordariomycetes</taxon>
        <taxon>Sordariomycetidae</taxon>
        <taxon>Sordariales</taxon>
        <taxon>Chaetomiaceae</taxon>
        <taxon>Parathielavia</taxon>
    </lineage>
</organism>
<evidence type="ECO:0000313" key="3">
    <source>
        <dbReference type="EMBL" id="KAK4100155.1"/>
    </source>
</evidence>
<sequence length="301" mass="33290">MATSLRALLSYASNVVSQIPILNSNLQHVSPYEPLSAAPFCPLDGPMSCYNSTPVAGDSCCFAHPGGRVLLAQLWDREVHAAGAEEDWTLRGLWPALCDGIPDKYCQMTPQYTNITSILRHYGQDELLEFMDRYWLAASGPNTDLWQREYTKHATCLNTLSPTCYGASHAPGLEVVDYFTRAAALFRTLDTYRALERAKIVPDARRRYPRGDVQRALERFGGGRVVLRCTTTGSDDDVEEDGDGATRGEGDVLHQVWYVYFVRGSLQTGQFVPAQELGARGDVGNCAAEVRYLPKTGRGEL</sequence>
<reference evidence="3" key="2">
    <citation type="submission" date="2023-05" db="EMBL/GenBank/DDBJ databases">
        <authorList>
            <consortium name="Lawrence Berkeley National Laboratory"/>
            <person name="Steindorff A."/>
            <person name="Hensen N."/>
            <person name="Bonometti L."/>
            <person name="Westerberg I."/>
            <person name="Brannstrom I.O."/>
            <person name="Guillou S."/>
            <person name="Cros-Aarteil S."/>
            <person name="Calhoun S."/>
            <person name="Haridas S."/>
            <person name="Kuo A."/>
            <person name="Mondo S."/>
            <person name="Pangilinan J."/>
            <person name="Riley R."/>
            <person name="Labutti K."/>
            <person name="Andreopoulos B."/>
            <person name="Lipzen A."/>
            <person name="Chen C."/>
            <person name="Yanf M."/>
            <person name="Daum C."/>
            <person name="Ng V."/>
            <person name="Clum A."/>
            <person name="Ohm R."/>
            <person name="Martin F."/>
            <person name="Silar P."/>
            <person name="Natvig D."/>
            <person name="Lalanne C."/>
            <person name="Gautier V."/>
            <person name="Ament-Velasquez S.L."/>
            <person name="Kruys A."/>
            <person name="Hutchinson M.I."/>
            <person name="Powell A.J."/>
            <person name="Barry K."/>
            <person name="Miller A.N."/>
            <person name="Grigoriev I.V."/>
            <person name="Debuchy R."/>
            <person name="Gladieux P."/>
            <person name="Thoren M.H."/>
            <person name="Johannesson H."/>
        </authorList>
    </citation>
    <scope>NUCLEOTIDE SEQUENCE</scope>
    <source>
        <strain evidence="3">CBS 757.83</strain>
    </source>
</reference>
<dbReference type="InterPro" id="IPR036430">
    <property type="entry name" value="RNase_T2-like_sf"/>
</dbReference>
<dbReference type="AlphaFoldDB" id="A0AAN6PY75"/>
<evidence type="ECO:0000256" key="2">
    <source>
        <dbReference type="RuleBase" id="RU004328"/>
    </source>
</evidence>
<proteinExistence type="inferred from homology"/>
<protein>
    <submittedName>
        <fullName evidence="3">Ribonuclease Trv</fullName>
    </submittedName>
</protein>
<dbReference type="GO" id="GO:0005576">
    <property type="term" value="C:extracellular region"/>
    <property type="evidence" value="ECO:0007669"/>
    <property type="project" value="TreeGrafter"/>
</dbReference>
<evidence type="ECO:0000256" key="1">
    <source>
        <dbReference type="ARBA" id="ARBA00007469"/>
    </source>
</evidence>
<dbReference type="PANTHER" id="PTHR11240">
    <property type="entry name" value="RIBONUCLEASE T2"/>
    <property type="match status" value="1"/>
</dbReference>
<accession>A0AAN6PY75</accession>
<dbReference type="EMBL" id="MU863643">
    <property type="protein sequence ID" value="KAK4100155.1"/>
    <property type="molecule type" value="Genomic_DNA"/>
</dbReference>
<gene>
    <name evidence="3" type="ORF">N658DRAFT_428280</name>
</gene>
<comment type="caution">
    <text evidence="3">The sequence shown here is derived from an EMBL/GenBank/DDBJ whole genome shotgun (WGS) entry which is preliminary data.</text>
</comment>
<dbReference type="Pfam" id="PF00445">
    <property type="entry name" value="Ribonuclease_T2"/>
    <property type="match status" value="1"/>
</dbReference>
<keyword evidence="4" id="KW-1185">Reference proteome</keyword>
<dbReference type="GO" id="GO:0003723">
    <property type="term" value="F:RNA binding"/>
    <property type="evidence" value="ECO:0007669"/>
    <property type="project" value="InterPro"/>
</dbReference>
<name>A0AAN6PY75_9PEZI</name>
<dbReference type="PANTHER" id="PTHR11240:SF22">
    <property type="entry name" value="RIBONUCLEASE T2"/>
    <property type="match status" value="1"/>
</dbReference>
<evidence type="ECO:0000313" key="4">
    <source>
        <dbReference type="Proteomes" id="UP001305647"/>
    </source>
</evidence>
<dbReference type="Proteomes" id="UP001305647">
    <property type="component" value="Unassembled WGS sequence"/>
</dbReference>
<dbReference type="GO" id="GO:0006401">
    <property type="term" value="P:RNA catabolic process"/>
    <property type="evidence" value="ECO:0007669"/>
    <property type="project" value="TreeGrafter"/>
</dbReference>
<reference evidence="3" key="1">
    <citation type="journal article" date="2023" name="Mol. Phylogenet. Evol.">
        <title>Genome-scale phylogeny and comparative genomics of the fungal order Sordariales.</title>
        <authorList>
            <person name="Hensen N."/>
            <person name="Bonometti L."/>
            <person name="Westerberg I."/>
            <person name="Brannstrom I.O."/>
            <person name="Guillou S."/>
            <person name="Cros-Aarteil S."/>
            <person name="Calhoun S."/>
            <person name="Haridas S."/>
            <person name="Kuo A."/>
            <person name="Mondo S."/>
            <person name="Pangilinan J."/>
            <person name="Riley R."/>
            <person name="LaButti K."/>
            <person name="Andreopoulos B."/>
            <person name="Lipzen A."/>
            <person name="Chen C."/>
            <person name="Yan M."/>
            <person name="Daum C."/>
            <person name="Ng V."/>
            <person name="Clum A."/>
            <person name="Steindorff A."/>
            <person name="Ohm R.A."/>
            <person name="Martin F."/>
            <person name="Silar P."/>
            <person name="Natvig D.O."/>
            <person name="Lalanne C."/>
            <person name="Gautier V."/>
            <person name="Ament-Velasquez S.L."/>
            <person name="Kruys A."/>
            <person name="Hutchinson M.I."/>
            <person name="Powell A.J."/>
            <person name="Barry K."/>
            <person name="Miller A.N."/>
            <person name="Grigoriev I.V."/>
            <person name="Debuchy R."/>
            <person name="Gladieux P."/>
            <person name="Hiltunen Thoren M."/>
            <person name="Johannesson H."/>
        </authorList>
    </citation>
    <scope>NUCLEOTIDE SEQUENCE</scope>
    <source>
        <strain evidence="3">CBS 757.83</strain>
    </source>
</reference>
<dbReference type="Gene3D" id="3.90.730.10">
    <property type="entry name" value="Ribonuclease T2-like"/>
    <property type="match status" value="1"/>
</dbReference>
<dbReference type="GO" id="GO:0033897">
    <property type="term" value="F:ribonuclease T2 activity"/>
    <property type="evidence" value="ECO:0007669"/>
    <property type="project" value="InterPro"/>
</dbReference>